<dbReference type="SMART" id="SM00248">
    <property type="entry name" value="ANK"/>
    <property type="match status" value="2"/>
</dbReference>
<dbReference type="Proteomes" id="UP001491310">
    <property type="component" value="Unassembled WGS sequence"/>
</dbReference>
<dbReference type="Pfam" id="PF07714">
    <property type="entry name" value="PK_Tyr_Ser-Thr"/>
    <property type="match status" value="1"/>
</dbReference>
<keyword evidence="9" id="KW-0040">ANK repeat</keyword>
<dbReference type="Gene3D" id="1.10.510.10">
    <property type="entry name" value="Transferase(Phosphotransferase) domain 1"/>
    <property type="match status" value="1"/>
</dbReference>
<keyword evidence="6 10" id="KW-0547">Nucleotide-binding</keyword>
<dbReference type="PROSITE" id="PS50011">
    <property type="entry name" value="PROTEIN_KINASE_DOM"/>
    <property type="match status" value="1"/>
</dbReference>
<dbReference type="PROSITE" id="PS00108">
    <property type="entry name" value="PROTEIN_KINASE_ST"/>
    <property type="match status" value="1"/>
</dbReference>
<keyword evidence="3" id="KW-0104">Cadmium</keyword>
<dbReference type="SMART" id="SM00220">
    <property type="entry name" value="S_TKc"/>
    <property type="match status" value="1"/>
</dbReference>
<evidence type="ECO:0000256" key="10">
    <source>
        <dbReference type="PROSITE-ProRule" id="PRU10141"/>
    </source>
</evidence>
<dbReference type="InterPro" id="IPR007719">
    <property type="entry name" value="PCS_N"/>
</dbReference>
<evidence type="ECO:0000256" key="7">
    <source>
        <dbReference type="ARBA" id="ARBA00022777"/>
    </source>
</evidence>
<reference evidence="13 14" key="1">
    <citation type="journal article" date="2024" name="Nat. Commun.">
        <title>Phylogenomics reveals the evolutionary origins of lichenization in chlorophyte algae.</title>
        <authorList>
            <person name="Puginier C."/>
            <person name="Libourel C."/>
            <person name="Otte J."/>
            <person name="Skaloud P."/>
            <person name="Haon M."/>
            <person name="Grisel S."/>
            <person name="Petersen M."/>
            <person name="Berrin J.G."/>
            <person name="Delaux P.M."/>
            <person name="Dal Grande F."/>
            <person name="Keller J."/>
        </authorList>
    </citation>
    <scope>NUCLEOTIDE SEQUENCE [LARGE SCALE GENOMIC DNA]</scope>
    <source>
        <strain evidence="13 14">SAG 216-7</strain>
    </source>
</reference>
<dbReference type="Pfam" id="PF05023">
    <property type="entry name" value="Phytochelatin"/>
    <property type="match status" value="1"/>
</dbReference>
<dbReference type="Gene3D" id="1.25.40.20">
    <property type="entry name" value="Ankyrin repeat-containing domain"/>
    <property type="match status" value="1"/>
</dbReference>
<evidence type="ECO:0000256" key="8">
    <source>
        <dbReference type="ARBA" id="ARBA00022840"/>
    </source>
</evidence>
<feature type="binding site" evidence="10">
    <location>
        <position position="634"/>
    </location>
    <ligand>
        <name>ATP</name>
        <dbReference type="ChEBI" id="CHEBI:30616"/>
    </ligand>
</feature>
<name>A0ABR2YGF9_9CHLO</name>
<dbReference type="PANTHER" id="PTHR33447">
    <property type="entry name" value="GLUTATHIONE GAMMA-GLUTAMYLCYSTEINYLTRANSFERASE"/>
    <property type="match status" value="1"/>
</dbReference>
<evidence type="ECO:0000313" key="14">
    <source>
        <dbReference type="Proteomes" id="UP001491310"/>
    </source>
</evidence>
<dbReference type="EMBL" id="JALJOT010000012">
    <property type="protein sequence ID" value="KAK9904893.1"/>
    <property type="molecule type" value="Genomic_DNA"/>
</dbReference>
<keyword evidence="14" id="KW-1185">Reference proteome</keyword>
<dbReference type="InterPro" id="IPR002110">
    <property type="entry name" value="Ankyrin_rpt"/>
</dbReference>
<dbReference type="PROSITE" id="PS00107">
    <property type="entry name" value="PROTEIN_KINASE_ATP"/>
    <property type="match status" value="1"/>
</dbReference>
<feature type="domain" description="Peptidase C83" evidence="12">
    <location>
        <begin position="14"/>
        <end position="234"/>
    </location>
</feature>
<keyword evidence="8 10" id="KW-0067">ATP-binding</keyword>
<feature type="domain" description="Protein kinase" evidence="11">
    <location>
        <begin position="607"/>
        <end position="913"/>
    </location>
</feature>
<dbReference type="CDD" id="cd13999">
    <property type="entry name" value="STKc_MAP3K-like"/>
    <property type="match status" value="1"/>
</dbReference>
<feature type="repeat" description="ANK" evidence="9">
    <location>
        <begin position="539"/>
        <end position="571"/>
    </location>
</feature>
<dbReference type="SUPFAM" id="SSF48403">
    <property type="entry name" value="Ankyrin repeat"/>
    <property type="match status" value="1"/>
</dbReference>
<comment type="caution">
    <text evidence="13">The sequence shown here is derived from an EMBL/GenBank/DDBJ whole genome shotgun (WGS) entry which is preliminary data.</text>
</comment>
<dbReference type="InterPro" id="IPR036770">
    <property type="entry name" value="Ankyrin_rpt-contain_sf"/>
</dbReference>
<dbReference type="InterPro" id="IPR040409">
    <property type="entry name" value="PCS-like"/>
</dbReference>
<dbReference type="PANTHER" id="PTHR33447:SF2">
    <property type="entry name" value="GLUTATHIONE GAMMA-GLUTAMYLCYSTEINYLTRANSFERASE"/>
    <property type="match status" value="1"/>
</dbReference>
<dbReference type="SUPFAM" id="SSF56112">
    <property type="entry name" value="Protein kinase-like (PK-like)"/>
    <property type="match status" value="1"/>
</dbReference>
<dbReference type="Pfam" id="PF12796">
    <property type="entry name" value="Ank_2"/>
    <property type="match status" value="1"/>
</dbReference>
<evidence type="ECO:0000259" key="12">
    <source>
        <dbReference type="PROSITE" id="PS51443"/>
    </source>
</evidence>
<proteinExistence type="predicted"/>
<dbReference type="InterPro" id="IPR000719">
    <property type="entry name" value="Prot_kinase_dom"/>
</dbReference>
<keyword evidence="5" id="KW-0479">Metal-binding</keyword>
<dbReference type="PROSITE" id="PS50297">
    <property type="entry name" value="ANK_REP_REGION"/>
    <property type="match status" value="1"/>
</dbReference>
<evidence type="ECO:0000313" key="13">
    <source>
        <dbReference type="EMBL" id="KAK9904893.1"/>
    </source>
</evidence>
<feature type="repeat" description="ANK" evidence="9">
    <location>
        <begin position="505"/>
        <end position="529"/>
    </location>
</feature>
<evidence type="ECO:0000256" key="5">
    <source>
        <dbReference type="ARBA" id="ARBA00022723"/>
    </source>
</evidence>
<dbReference type="InterPro" id="IPR038765">
    <property type="entry name" value="Papain-like_cys_pep_sf"/>
</dbReference>
<gene>
    <name evidence="13" type="ORF">WJX75_005037</name>
</gene>
<dbReference type="InterPro" id="IPR008271">
    <property type="entry name" value="Ser/Thr_kinase_AS"/>
</dbReference>
<accession>A0ABR2YGF9</accession>
<keyword evidence="2" id="KW-0723">Serine/threonine-protein kinase</keyword>
<evidence type="ECO:0000256" key="3">
    <source>
        <dbReference type="ARBA" id="ARBA00022539"/>
    </source>
</evidence>
<evidence type="ECO:0000259" key="11">
    <source>
        <dbReference type="PROSITE" id="PS50011"/>
    </source>
</evidence>
<dbReference type="InterPro" id="IPR001245">
    <property type="entry name" value="Ser-Thr/Tyr_kinase_cat_dom"/>
</dbReference>
<sequence length="929" mass="103637">MPTAESPAAAPHSGVIKTFYKRHLPSPPATSFSSLEGKQLFAEALLDGTMEGFFKLIEQFRTQDEPAYCGLASLAMVLNTLAIDPRRAWKGPWRWFHEQMLDCCLPILRVAEEGIVLHQAACLARCNGAKVEVRQSGSFSVEEFREDVRQASRSEAEHLIVSYSRKQFLQTGDGHFSPVGGYHAGKDLVLILDTARFKYPPHWVPLTELFEAMKRVDPTTSQPRGYLKMGAFPRLDSVLFTLKRRGEGWQQAPGFWQTSLPQLLASSAVDSAMTAIFAAVRSAPLQSLVHFVAVRQSSPCSDISDVPCSQPAVVTTLLNEIRGLELHRFVVDALKENSTCNACHALVQQADFLAERLTVFLLLAPKHVWNSIQNSSVLAEVGKLMEIAPSSILATELEYLGNQQSELTKDRIKIPDSSFSGANVSSPFFPNGNDEKLNSSERDSLEAKLSDQIKKHHSLHGAVAAKRQATTELLFFASVGDISRIKRICETWGIMVADESCRDYDKRTPLHLAAAEGCYSVVQWLLTEGKCDANPIDRFLRTPLEDAVRGDHGEVVQLLVSNGAKLYKKKEGGLVELRVSRLSGFVRMWDDDDEALQPEWEIDPKDLQILEKVGEGEFGTVHKAKWYGTIVAVKILRRSDAVAVGDFRTELNTLQKVHHPHAVQFLGAATHSQPYMIVTEFLPGGSLTDLFKRVHSGAAAPPSLRRATEMALDCARGMQYLHARNKNKMSCMHRDLKPANLMLGGIPHDSVDRDIAAELGVVKIADFGLSKSLAQNVSAARSRSRMDLDRDLEDGMEGHQLERYKLTGETGSYRYMAPEVFRHEPYNTKVDVYAFSMIAYELFEGAIPFGHLHPVEAARRAAMNHARPTWGKYNRFGKPVPQEIMTLVEECWDLHPDKRPSFSMIAKRLQVLFDAMPPDSKKKKKCCIM</sequence>
<keyword evidence="7" id="KW-0418">Kinase</keyword>
<dbReference type="PROSITE" id="PS51443">
    <property type="entry name" value="PCS"/>
    <property type="match status" value="1"/>
</dbReference>
<evidence type="ECO:0000256" key="2">
    <source>
        <dbReference type="ARBA" id="ARBA00022527"/>
    </source>
</evidence>
<protein>
    <recommendedName>
        <fullName evidence="1">glutathione gamma-glutamylcysteinyltransferase</fullName>
        <ecNumber evidence="1">2.3.2.15</ecNumber>
    </recommendedName>
</protein>
<dbReference type="Gene3D" id="3.30.200.20">
    <property type="entry name" value="Phosphorylase Kinase, domain 1"/>
    <property type="match status" value="1"/>
</dbReference>
<dbReference type="EC" id="2.3.2.15" evidence="1"/>
<evidence type="ECO:0000256" key="4">
    <source>
        <dbReference type="ARBA" id="ARBA00022679"/>
    </source>
</evidence>
<dbReference type="Gene3D" id="3.90.70.30">
    <property type="entry name" value="Phytochelatin synthase, N-terminal domain"/>
    <property type="match status" value="1"/>
</dbReference>
<dbReference type="InterPro" id="IPR017441">
    <property type="entry name" value="Protein_kinase_ATP_BS"/>
</dbReference>
<dbReference type="PROSITE" id="PS50088">
    <property type="entry name" value="ANK_REPEAT"/>
    <property type="match status" value="2"/>
</dbReference>
<dbReference type="InterPro" id="IPR011009">
    <property type="entry name" value="Kinase-like_dom_sf"/>
</dbReference>
<evidence type="ECO:0000256" key="9">
    <source>
        <dbReference type="PROSITE-ProRule" id="PRU00023"/>
    </source>
</evidence>
<dbReference type="InterPro" id="IPR038156">
    <property type="entry name" value="PCS_N_sf"/>
</dbReference>
<organism evidence="13 14">
    <name type="scientific">Coccomyxa subellipsoidea</name>
    <dbReference type="NCBI Taxonomy" id="248742"/>
    <lineage>
        <taxon>Eukaryota</taxon>
        <taxon>Viridiplantae</taxon>
        <taxon>Chlorophyta</taxon>
        <taxon>core chlorophytes</taxon>
        <taxon>Trebouxiophyceae</taxon>
        <taxon>Trebouxiophyceae incertae sedis</taxon>
        <taxon>Coccomyxaceae</taxon>
        <taxon>Coccomyxa</taxon>
    </lineage>
</organism>
<evidence type="ECO:0000256" key="1">
    <source>
        <dbReference type="ARBA" id="ARBA00012468"/>
    </source>
</evidence>
<dbReference type="SUPFAM" id="SSF54001">
    <property type="entry name" value="Cysteine proteinases"/>
    <property type="match status" value="1"/>
</dbReference>
<evidence type="ECO:0000256" key="6">
    <source>
        <dbReference type="ARBA" id="ARBA00022741"/>
    </source>
</evidence>
<keyword evidence="4" id="KW-0808">Transferase</keyword>